<evidence type="ECO:0000313" key="3">
    <source>
        <dbReference type="EMBL" id="GLJ66945.1"/>
    </source>
</evidence>
<gene>
    <name evidence="3" type="ORF">GCM10017579_09810</name>
</gene>
<protein>
    <recommendedName>
        <fullName evidence="2">DUF3071 domain-containing protein</fullName>
    </recommendedName>
</protein>
<feature type="compositionally biased region" description="Low complexity" evidence="1">
    <location>
        <begin position="283"/>
        <end position="316"/>
    </location>
</feature>
<dbReference type="Pfam" id="PF11268">
    <property type="entry name" value="DUF3071"/>
    <property type="match status" value="1"/>
</dbReference>
<organism evidence="3 4">
    <name type="scientific">Nocardioides luteus</name>
    <dbReference type="NCBI Taxonomy" id="1844"/>
    <lineage>
        <taxon>Bacteria</taxon>
        <taxon>Bacillati</taxon>
        <taxon>Actinomycetota</taxon>
        <taxon>Actinomycetes</taxon>
        <taxon>Propionibacteriales</taxon>
        <taxon>Nocardioidaceae</taxon>
        <taxon>Nocardioides</taxon>
    </lineage>
</organism>
<comment type="caution">
    <text evidence="3">The sequence shown here is derived from an EMBL/GenBank/DDBJ whole genome shotgun (WGS) entry which is preliminary data.</text>
</comment>
<evidence type="ECO:0000259" key="2">
    <source>
        <dbReference type="Pfam" id="PF11268"/>
    </source>
</evidence>
<sequence>MSAEGLPLTPGQLEEQAPDEVGPVLLRLISVSDDGLRMLLVDDEDREYTADIDDRLRAALEAVSTRRSEQTVNKTPSSSLRPRDIQTRIRAGESAEEVAAVAGTTVEKILAFAGPVLAEREHMAQRAQQASVRRRPGEAASTARTLGEAVAAHFQTMYVDPESVNWDSYRRPDGRWKLTGEYETAERSGIAELTYDAAGNYVELDNDDARWLTGEKLEAPAPEPEPVTDDMLAARRRRVKSPAAPAPTAPPPAPKPVHEPAAAHVDVDTPLEAFLGDDESPTEKQAPVPAEPAAEPEVTEIPAEAPAEPAAEAEPAPAEEPQPKPAKKSSSRRKRASVPSWDEIMFGGGKQE</sequence>
<evidence type="ECO:0000256" key="1">
    <source>
        <dbReference type="SAM" id="MobiDB-lite"/>
    </source>
</evidence>
<dbReference type="RefSeq" id="WP_268244517.1">
    <property type="nucleotide sequence ID" value="NZ_BMRK01000034.1"/>
</dbReference>
<feature type="compositionally biased region" description="Pro residues" evidence="1">
    <location>
        <begin position="244"/>
        <end position="255"/>
    </location>
</feature>
<dbReference type="NCBIfam" id="NF040712">
    <property type="entry name" value="SepH"/>
    <property type="match status" value="1"/>
</dbReference>
<reference evidence="3" key="1">
    <citation type="journal article" date="2014" name="Int. J. Syst. Evol. Microbiol.">
        <title>Complete genome of a new Firmicutes species belonging to the dominant human colonic microbiota ('Ruminococcus bicirculans') reveals two chromosomes and a selective capacity to utilize plant glucans.</title>
        <authorList>
            <consortium name="NISC Comparative Sequencing Program"/>
            <person name="Wegmann U."/>
            <person name="Louis P."/>
            <person name="Goesmann A."/>
            <person name="Henrissat B."/>
            <person name="Duncan S.H."/>
            <person name="Flint H.J."/>
        </authorList>
    </citation>
    <scope>NUCLEOTIDE SEQUENCE</scope>
    <source>
        <strain evidence="3">VKM Ac-1246</strain>
    </source>
</reference>
<proteinExistence type="predicted"/>
<keyword evidence="4" id="KW-1185">Reference proteome</keyword>
<feature type="domain" description="DUF3071" evidence="2">
    <location>
        <begin position="26"/>
        <end position="195"/>
    </location>
</feature>
<dbReference type="Proteomes" id="UP001142292">
    <property type="component" value="Unassembled WGS sequence"/>
</dbReference>
<feature type="compositionally biased region" description="Basic residues" evidence="1">
    <location>
        <begin position="325"/>
        <end position="336"/>
    </location>
</feature>
<name>A0ABQ5STF5_9ACTN</name>
<dbReference type="InterPro" id="IPR047682">
    <property type="entry name" value="SepH-like"/>
</dbReference>
<evidence type="ECO:0000313" key="4">
    <source>
        <dbReference type="Proteomes" id="UP001142292"/>
    </source>
</evidence>
<accession>A0ABQ5STF5</accession>
<feature type="region of interest" description="Disordered" evidence="1">
    <location>
        <begin position="237"/>
        <end position="352"/>
    </location>
</feature>
<dbReference type="EMBL" id="BSEL01000003">
    <property type="protein sequence ID" value="GLJ66945.1"/>
    <property type="molecule type" value="Genomic_DNA"/>
</dbReference>
<dbReference type="InterPro" id="IPR021421">
    <property type="entry name" value="DUF3071"/>
</dbReference>
<reference evidence="3" key="2">
    <citation type="submission" date="2023-01" db="EMBL/GenBank/DDBJ databases">
        <authorList>
            <person name="Sun Q."/>
            <person name="Evtushenko L."/>
        </authorList>
    </citation>
    <scope>NUCLEOTIDE SEQUENCE</scope>
    <source>
        <strain evidence="3">VKM Ac-1246</strain>
    </source>
</reference>